<organism evidence="2 3">
    <name type="scientific">Bryocella elongata</name>
    <dbReference type="NCBI Taxonomy" id="863522"/>
    <lineage>
        <taxon>Bacteria</taxon>
        <taxon>Pseudomonadati</taxon>
        <taxon>Acidobacteriota</taxon>
        <taxon>Terriglobia</taxon>
        <taxon>Terriglobales</taxon>
        <taxon>Acidobacteriaceae</taxon>
        <taxon>Bryocella</taxon>
    </lineage>
</organism>
<dbReference type="OrthoDB" id="114219at2"/>
<keyword evidence="1" id="KW-1133">Transmembrane helix</keyword>
<keyword evidence="1" id="KW-0812">Transmembrane</keyword>
<feature type="transmembrane region" description="Helical" evidence="1">
    <location>
        <begin position="420"/>
        <end position="437"/>
    </location>
</feature>
<dbReference type="AlphaFoldDB" id="A0A1H5W7X7"/>
<dbReference type="RefSeq" id="WP_103932399.1">
    <property type="nucleotide sequence ID" value="NZ_FNVA01000002.1"/>
</dbReference>
<sequence>MSLPRFLATLLVWQMASNNHAPTVAPTHFRFEREISLPAGEQGQACLVLDAAVYAHAAESSARDVRIFAGAAAVPSLGALREVPYAMSESDTQPGEDATAGVGNVAVHGSDLSFDLAMPARAYSAVALKLDAPEFVGIAHVLGRRSASDPGTPLGSFLLFDLSKEQLPRSTTLALAEASYPLLHVSIRMVQPDGHLMPRVTPAMIAGANVPPSREAQVLYTTVAQSGAPEQDGQDTVLRLPVVPEHVPVEHVRFMLEPRAHASFLRAVTLTAAAGTGNSKGEPSADESLGGSIAFLQRPGVEEAPAIHYESLDFPATLGATLGSSAQVVVRIHNGSKAPPPIASVALEMRRRSLCFDASPGEHYTMFYGDASIAAAAYDYARHFAPSTHAAYAQLDQEQPNPSFAPRAAPQQMASQHPEAMSVGVLILIAAAGLAGLESVKRKRDR</sequence>
<evidence type="ECO:0000256" key="1">
    <source>
        <dbReference type="SAM" id="Phobius"/>
    </source>
</evidence>
<evidence type="ECO:0000313" key="2">
    <source>
        <dbReference type="EMBL" id="SEF95448.1"/>
    </source>
</evidence>
<keyword evidence="1" id="KW-0472">Membrane</keyword>
<accession>A0A1H5W7X7</accession>
<gene>
    <name evidence="2" type="ORF">SAMN05421819_1470</name>
</gene>
<keyword evidence="3" id="KW-1185">Reference proteome</keyword>
<name>A0A1H5W7X7_9BACT</name>
<evidence type="ECO:0000313" key="3">
    <source>
        <dbReference type="Proteomes" id="UP000236728"/>
    </source>
</evidence>
<reference evidence="2 3" key="1">
    <citation type="submission" date="2016-10" db="EMBL/GenBank/DDBJ databases">
        <authorList>
            <person name="de Groot N.N."/>
        </authorList>
    </citation>
    <scope>NUCLEOTIDE SEQUENCE [LARGE SCALE GENOMIC DNA]</scope>
    <source>
        <strain evidence="2 3">DSM 22489</strain>
    </source>
</reference>
<proteinExistence type="predicted"/>
<protein>
    <submittedName>
        <fullName evidence="2">Uncharacterized protein</fullName>
    </submittedName>
</protein>
<dbReference type="EMBL" id="FNVA01000002">
    <property type="protein sequence ID" value="SEF95448.1"/>
    <property type="molecule type" value="Genomic_DNA"/>
</dbReference>
<dbReference type="Proteomes" id="UP000236728">
    <property type="component" value="Unassembled WGS sequence"/>
</dbReference>